<evidence type="ECO:0000256" key="3">
    <source>
        <dbReference type="ARBA" id="ARBA00010418"/>
    </source>
</evidence>
<dbReference type="Gene3D" id="2.60.120.260">
    <property type="entry name" value="Galactose-binding domain-like"/>
    <property type="match status" value="1"/>
</dbReference>
<dbReference type="InterPro" id="IPR008979">
    <property type="entry name" value="Galactose-bd-like_sf"/>
</dbReference>
<evidence type="ECO:0000256" key="7">
    <source>
        <dbReference type="ARBA" id="ARBA00023239"/>
    </source>
</evidence>
<evidence type="ECO:0000256" key="2">
    <source>
        <dbReference type="ARBA" id="ARBA00004613"/>
    </source>
</evidence>
<dbReference type="STRING" id="1590841.A0A2R6RJ45"/>
<dbReference type="Pfam" id="PF06045">
    <property type="entry name" value="Rhamnogal_lyase"/>
    <property type="match status" value="1"/>
</dbReference>
<evidence type="ECO:0000256" key="1">
    <source>
        <dbReference type="ARBA" id="ARBA00001324"/>
    </source>
</evidence>
<dbReference type="OrthoDB" id="2130367at2759"/>
<dbReference type="Gramene" id="PSS30038">
    <property type="protein sequence ID" value="PSS30038"/>
    <property type="gene ID" value="CEY00_Acc05382"/>
</dbReference>
<evidence type="ECO:0000256" key="5">
    <source>
        <dbReference type="ARBA" id="ARBA00022525"/>
    </source>
</evidence>
<evidence type="ECO:0000256" key="4">
    <source>
        <dbReference type="ARBA" id="ARBA00012437"/>
    </source>
</evidence>
<name>A0A2R6RJ45_ACTCC</name>
<evidence type="ECO:0000259" key="10">
    <source>
        <dbReference type="Pfam" id="PF14686"/>
    </source>
</evidence>
<reference evidence="11 12" key="1">
    <citation type="submission" date="2017-07" db="EMBL/GenBank/DDBJ databases">
        <title>An improved, manually edited Actinidia chinensis var. chinensis (kiwifruit) genome highlights the challenges associated with draft genomes and gene prediction in plants.</title>
        <authorList>
            <person name="Pilkington S."/>
            <person name="Crowhurst R."/>
            <person name="Hilario E."/>
            <person name="Nardozza S."/>
            <person name="Fraser L."/>
            <person name="Peng Y."/>
            <person name="Gunaseelan K."/>
            <person name="Simpson R."/>
            <person name="Tahir J."/>
            <person name="Deroles S."/>
            <person name="Templeton K."/>
            <person name="Luo Z."/>
            <person name="Davy M."/>
            <person name="Cheng C."/>
            <person name="Mcneilage M."/>
            <person name="Scaglione D."/>
            <person name="Liu Y."/>
            <person name="Zhang Q."/>
            <person name="Datson P."/>
            <person name="De Silva N."/>
            <person name="Gardiner S."/>
            <person name="Bassett H."/>
            <person name="Chagne D."/>
            <person name="Mccallum J."/>
            <person name="Dzierzon H."/>
            <person name="Deng C."/>
            <person name="Wang Y.-Y."/>
            <person name="Barron N."/>
            <person name="Manako K."/>
            <person name="Bowen J."/>
            <person name="Foster T."/>
            <person name="Erridge Z."/>
            <person name="Tiffin H."/>
            <person name="Waite C."/>
            <person name="Davies K."/>
            <person name="Grierson E."/>
            <person name="Laing W."/>
            <person name="Kirk R."/>
            <person name="Chen X."/>
            <person name="Wood M."/>
            <person name="Montefiori M."/>
            <person name="Brummell D."/>
            <person name="Schwinn K."/>
            <person name="Catanach A."/>
            <person name="Fullerton C."/>
            <person name="Li D."/>
            <person name="Meiyalaghan S."/>
            <person name="Nieuwenhuizen N."/>
            <person name="Read N."/>
            <person name="Prakash R."/>
            <person name="Hunter D."/>
            <person name="Zhang H."/>
            <person name="Mckenzie M."/>
            <person name="Knabel M."/>
            <person name="Harris A."/>
            <person name="Allan A."/>
            <person name="Chen A."/>
            <person name="Janssen B."/>
            <person name="Plunkett B."/>
            <person name="Dwamena C."/>
            <person name="Voogd C."/>
            <person name="Leif D."/>
            <person name="Lafferty D."/>
            <person name="Souleyre E."/>
            <person name="Varkonyi-Gasic E."/>
            <person name="Gambi F."/>
            <person name="Hanley J."/>
            <person name="Yao J.-L."/>
            <person name="Cheung J."/>
            <person name="David K."/>
            <person name="Warren B."/>
            <person name="Marsh K."/>
            <person name="Snowden K."/>
            <person name="Lin-Wang K."/>
            <person name="Brian L."/>
            <person name="Martinez-Sanchez M."/>
            <person name="Wang M."/>
            <person name="Ileperuma N."/>
            <person name="Macnee N."/>
            <person name="Campin R."/>
            <person name="Mcatee P."/>
            <person name="Drummond R."/>
            <person name="Espley R."/>
            <person name="Ireland H."/>
            <person name="Wu R."/>
            <person name="Atkinson R."/>
            <person name="Karunairetnam S."/>
            <person name="Bulley S."/>
            <person name="Chunkath S."/>
            <person name="Hanley Z."/>
            <person name="Storey R."/>
            <person name="Thrimawithana A."/>
            <person name="Thomson S."/>
            <person name="David C."/>
            <person name="Testolin R."/>
        </authorList>
    </citation>
    <scope>NUCLEOTIDE SEQUENCE [LARGE SCALE GENOMIC DNA]</scope>
    <source>
        <strain evidence="12">cv. Red5</strain>
        <tissue evidence="11">Young leaf</tissue>
    </source>
</reference>
<evidence type="ECO:0000259" key="9">
    <source>
        <dbReference type="Pfam" id="PF14683"/>
    </source>
</evidence>
<keyword evidence="12" id="KW-1185">Reference proteome</keyword>
<evidence type="ECO:0000313" key="11">
    <source>
        <dbReference type="EMBL" id="PSS30038.1"/>
    </source>
</evidence>
<dbReference type="EC" id="4.2.2.23" evidence="4"/>
<evidence type="ECO:0000256" key="8">
    <source>
        <dbReference type="SAM" id="SignalP"/>
    </source>
</evidence>
<dbReference type="InParanoid" id="A0A2R6RJ45"/>
<comment type="subcellular location">
    <subcellularLocation>
        <location evidence="2">Secreted</location>
    </subcellularLocation>
</comment>
<dbReference type="GO" id="GO:0005975">
    <property type="term" value="P:carbohydrate metabolic process"/>
    <property type="evidence" value="ECO:0007669"/>
    <property type="project" value="InterPro"/>
</dbReference>
<dbReference type="FunFam" id="2.60.40.1120:FF:000033">
    <property type="entry name" value="Rhamnogalacturonate lyase B"/>
    <property type="match status" value="1"/>
</dbReference>
<dbReference type="PANTHER" id="PTHR32018">
    <property type="entry name" value="RHAMNOGALACTURONATE LYASE FAMILY PROTEIN"/>
    <property type="match status" value="1"/>
</dbReference>
<dbReference type="Gene3D" id="2.70.98.10">
    <property type="match status" value="1"/>
</dbReference>
<dbReference type="OMA" id="LEYWDIV"/>
<proteinExistence type="inferred from homology"/>
<reference evidence="12" key="2">
    <citation type="journal article" date="2018" name="BMC Genomics">
        <title>A manually annotated Actinidia chinensis var. chinensis (kiwifruit) genome highlights the challenges associated with draft genomes and gene prediction in plants.</title>
        <authorList>
            <person name="Pilkington S.M."/>
            <person name="Crowhurst R."/>
            <person name="Hilario E."/>
            <person name="Nardozza S."/>
            <person name="Fraser L."/>
            <person name="Peng Y."/>
            <person name="Gunaseelan K."/>
            <person name="Simpson R."/>
            <person name="Tahir J."/>
            <person name="Deroles S.C."/>
            <person name="Templeton K."/>
            <person name="Luo Z."/>
            <person name="Davy M."/>
            <person name="Cheng C."/>
            <person name="McNeilage M."/>
            <person name="Scaglione D."/>
            <person name="Liu Y."/>
            <person name="Zhang Q."/>
            <person name="Datson P."/>
            <person name="De Silva N."/>
            <person name="Gardiner S.E."/>
            <person name="Bassett H."/>
            <person name="Chagne D."/>
            <person name="McCallum J."/>
            <person name="Dzierzon H."/>
            <person name="Deng C."/>
            <person name="Wang Y.Y."/>
            <person name="Barron L."/>
            <person name="Manako K."/>
            <person name="Bowen J."/>
            <person name="Foster T.M."/>
            <person name="Erridge Z.A."/>
            <person name="Tiffin H."/>
            <person name="Waite C.N."/>
            <person name="Davies K.M."/>
            <person name="Grierson E.P."/>
            <person name="Laing W.A."/>
            <person name="Kirk R."/>
            <person name="Chen X."/>
            <person name="Wood M."/>
            <person name="Montefiori M."/>
            <person name="Brummell D.A."/>
            <person name="Schwinn K.E."/>
            <person name="Catanach A."/>
            <person name="Fullerton C."/>
            <person name="Li D."/>
            <person name="Meiyalaghan S."/>
            <person name="Nieuwenhuizen N."/>
            <person name="Read N."/>
            <person name="Prakash R."/>
            <person name="Hunter D."/>
            <person name="Zhang H."/>
            <person name="McKenzie M."/>
            <person name="Knabel M."/>
            <person name="Harris A."/>
            <person name="Allan A.C."/>
            <person name="Gleave A."/>
            <person name="Chen A."/>
            <person name="Janssen B.J."/>
            <person name="Plunkett B."/>
            <person name="Ampomah-Dwamena C."/>
            <person name="Voogd C."/>
            <person name="Leif D."/>
            <person name="Lafferty D."/>
            <person name="Souleyre E.J.F."/>
            <person name="Varkonyi-Gasic E."/>
            <person name="Gambi F."/>
            <person name="Hanley J."/>
            <person name="Yao J.L."/>
            <person name="Cheung J."/>
            <person name="David K.M."/>
            <person name="Warren B."/>
            <person name="Marsh K."/>
            <person name="Snowden K.C."/>
            <person name="Lin-Wang K."/>
            <person name="Brian L."/>
            <person name="Martinez-Sanchez M."/>
            <person name="Wang M."/>
            <person name="Ileperuma N."/>
            <person name="Macnee N."/>
            <person name="Campin R."/>
            <person name="McAtee P."/>
            <person name="Drummond R.S.M."/>
            <person name="Espley R.V."/>
            <person name="Ireland H.S."/>
            <person name="Wu R."/>
            <person name="Atkinson R.G."/>
            <person name="Karunairetnam S."/>
            <person name="Bulley S."/>
            <person name="Chunkath S."/>
            <person name="Hanley Z."/>
            <person name="Storey R."/>
            <person name="Thrimawithana A.H."/>
            <person name="Thomson S."/>
            <person name="David C."/>
            <person name="Testolin R."/>
            <person name="Huang H."/>
            <person name="Hellens R.P."/>
            <person name="Schaffer R.J."/>
        </authorList>
    </citation>
    <scope>NUCLEOTIDE SEQUENCE [LARGE SCALE GENOMIC DNA]</scope>
    <source>
        <strain evidence="12">cv. Red5</strain>
    </source>
</reference>
<dbReference type="CDD" id="cd10316">
    <property type="entry name" value="RGL4_M"/>
    <property type="match status" value="1"/>
</dbReference>
<keyword evidence="5" id="KW-0964">Secreted</keyword>
<gene>
    <name evidence="11" type="ORF">CEY00_Acc05382</name>
</gene>
<dbReference type="InterPro" id="IPR013784">
    <property type="entry name" value="Carb-bd-like_fold"/>
</dbReference>
<dbReference type="InterPro" id="IPR029413">
    <property type="entry name" value="RG-lyase_II"/>
</dbReference>
<feature type="domain" description="Rhamnogalacturonan lyase" evidence="10">
    <location>
        <begin position="358"/>
        <end position="430"/>
    </location>
</feature>
<comment type="catalytic activity">
    <reaction evidence="1">
        <text>Endotype eliminative cleavage of L-alpha-rhamnopyranosyl-(1-&gt;4)-alpha-D-galactopyranosyluronic acid bonds of rhamnogalacturonan I domains in ramified hairy regions of pectin leaving L-rhamnopyranose at the reducing end and 4-deoxy-4,5-unsaturated D-galactopyranosyluronic acid at the non-reducing end.</text>
        <dbReference type="EC" id="4.2.2.23"/>
    </reaction>
</comment>
<dbReference type="SUPFAM" id="SSF74650">
    <property type="entry name" value="Galactose mutarotase-like"/>
    <property type="match status" value="1"/>
</dbReference>
<comment type="caution">
    <text evidence="11">The sequence shown here is derived from an EMBL/GenBank/DDBJ whole genome shotgun (WGS) entry which is preliminary data.</text>
</comment>
<keyword evidence="7 11" id="KW-0456">Lyase</keyword>
<dbReference type="AlphaFoldDB" id="A0A2R6RJ45"/>
<dbReference type="CDD" id="cd10317">
    <property type="entry name" value="RGL4_C"/>
    <property type="match status" value="1"/>
</dbReference>
<keyword evidence="6 8" id="KW-0732">Signal</keyword>
<dbReference type="GO" id="GO:0030246">
    <property type="term" value="F:carbohydrate binding"/>
    <property type="evidence" value="ECO:0007669"/>
    <property type="project" value="InterPro"/>
</dbReference>
<accession>A0A2R6RJ45</accession>
<dbReference type="GO" id="GO:0005576">
    <property type="term" value="C:extracellular region"/>
    <property type="evidence" value="ECO:0007669"/>
    <property type="project" value="UniProtKB-SubCell"/>
</dbReference>
<feature type="signal peptide" evidence="8">
    <location>
        <begin position="1"/>
        <end position="22"/>
    </location>
</feature>
<dbReference type="SUPFAM" id="SSF49452">
    <property type="entry name" value="Starch-binding domain-like"/>
    <property type="match status" value="1"/>
</dbReference>
<dbReference type="InterPro" id="IPR014718">
    <property type="entry name" value="GH-type_carb-bd"/>
</dbReference>
<dbReference type="PANTHER" id="PTHR32018:SF6">
    <property type="entry name" value="RHAMNOGALACTURONAN ENDOLYASE"/>
    <property type="match status" value="1"/>
</dbReference>
<dbReference type="EMBL" id="NKQK01000005">
    <property type="protein sequence ID" value="PSS30038.1"/>
    <property type="molecule type" value="Genomic_DNA"/>
</dbReference>
<dbReference type="InterPro" id="IPR011013">
    <property type="entry name" value="Gal_mutarotase_sf_dom"/>
</dbReference>
<dbReference type="Pfam" id="PF14686">
    <property type="entry name" value="fn3_3"/>
    <property type="match status" value="1"/>
</dbReference>
<dbReference type="CDD" id="cd10320">
    <property type="entry name" value="RGL4_N"/>
    <property type="match status" value="1"/>
</dbReference>
<protein>
    <recommendedName>
        <fullName evidence="4">rhamnogalacturonan endolyase</fullName>
        <ecNumber evidence="4">4.2.2.23</ecNumber>
    </recommendedName>
</protein>
<dbReference type="SUPFAM" id="SSF49785">
    <property type="entry name" value="Galactose-binding domain-like"/>
    <property type="match status" value="1"/>
</dbReference>
<comment type="similarity">
    <text evidence="3">Belongs to the polysaccharide lyase 4 family.</text>
</comment>
<dbReference type="InterPro" id="IPR051850">
    <property type="entry name" value="Polysacch_Lyase_4"/>
</dbReference>
<dbReference type="Proteomes" id="UP000241394">
    <property type="component" value="Chromosome LG5"/>
</dbReference>
<organism evidence="11 12">
    <name type="scientific">Actinidia chinensis var. chinensis</name>
    <name type="common">Chinese soft-hair kiwi</name>
    <dbReference type="NCBI Taxonomy" id="1590841"/>
    <lineage>
        <taxon>Eukaryota</taxon>
        <taxon>Viridiplantae</taxon>
        <taxon>Streptophyta</taxon>
        <taxon>Embryophyta</taxon>
        <taxon>Tracheophyta</taxon>
        <taxon>Spermatophyta</taxon>
        <taxon>Magnoliopsida</taxon>
        <taxon>eudicotyledons</taxon>
        <taxon>Gunneridae</taxon>
        <taxon>Pentapetalae</taxon>
        <taxon>asterids</taxon>
        <taxon>Ericales</taxon>
        <taxon>Actinidiaceae</taxon>
        <taxon>Actinidia</taxon>
    </lineage>
</organism>
<dbReference type="GO" id="GO:0102210">
    <property type="term" value="F:rhamnogalacturonan endolyase activity"/>
    <property type="evidence" value="ECO:0007669"/>
    <property type="project" value="UniProtKB-EC"/>
</dbReference>
<feature type="chain" id="PRO_5015317717" description="rhamnogalacturonan endolyase" evidence="8">
    <location>
        <begin position="23"/>
        <end position="638"/>
    </location>
</feature>
<feature type="domain" description="Rhamnogalacturonan lyase" evidence="9">
    <location>
        <begin position="444"/>
        <end position="631"/>
    </location>
</feature>
<evidence type="ECO:0000313" key="12">
    <source>
        <dbReference type="Proteomes" id="UP000241394"/>
    </source>
</evidence>
<sequence length="638" mass="73028">MEKKQWGLLAVILARLFLLTESSWWSPVRSPGSINKQEVESLPPLRLHKLDHDHVIMDNGLVQVTLSTPEGMVTRIQYHGIDNILEYNEEDNRGYWDIVWTNGQSLLDDLKGTSFRVIAIDENQIEISFLSTWNPQKNGRALNVDKRFIMLRGSSGFYTYSIFERLEGWPAMSIDVARVAFKLQNKLFKYMAISDTRQRIMPTPNDRSTGQPLDYHEAVLLTNPSNQYFKGEVDDKYQYSADIKDNRVHGWISCDRGVGFWVITPSNEFRIGGPLKQELTSHVGPTSLSVFISNHYAGILSLEFEEGEPWKKMLKETEKWPYDFPLSEDFPRADQRGTVSGQLLVRDKYINKDLISASSAYVGLALPGEVRSWQTENKGYQFWTQADAKGCFVIKGVRPGSYNLYAWVPGIIGDYKYDVSVNVTPGNEIKLGNLTYDPLRIGPTIWEIGFADRTAAEFYVPDPYPDRINHLYIDHPDKFRQYGLWNRYSDLYSDRDLIYTVGNSTYQKDWFFAHVTRKTVNGTYVPTTWTILFDLDDVRSGTYTLQLALASTSYAALQVRINESLRVHPHFNTMLVGRDNAIARHGIHGLYSLYSVEVSSVQLFKGRNAIYLTQSRGGSPFSGLMYDYLRLEGPSEII</sequence>
<dbReference type="InterPro" id="IPR010325">
    <property type="entry name" value="Rhamnogal_lyase"/>
</dbReference>
<dbReference type="Gene3D" id="2.60.40.1120">
    <property type="entry name" value="Carboxypeptidase-like, regulatory domain"/>
    <property type="match status" value="1"/>
</dbReference>
<dbReference type="InterPro" id="IPR029411">
    <property type="entry name" value="RG-lyase_III"/>
</dbReference>
<dbReference type="Pfam" id="PF14683">
    <property type="entry name" value="CBM-like"/>
    <property type="match status" value="1"/>
</dbReference>
<evidence type="ECO:0000256" key="6">
    <source>
        <dbReference type="ARBA" id="ARBA00022729"/>
    </source>
</evidence>